<keyword evidence="4" id="KW-1185">Reference proteome</keyword>
<reference evidence="1" key="1">
    <citation type="journal article" date="2018" name="Genome Announc.">
        <title>Ignatzschineria cameli sp. nov., isolated from necrotic foot tissue of dromedaries (Camelus dromedarius) and associated maggots (Wohlfahrtia species) in Dubai.</title>
        <authorList>
            <person name="Tsang C.C."/>
            <person name="Tang J.Y."/>
            <person name="Fong J.Y."/>
            <person name="Kinne J."/>
            <person name="Lee H.H."/>
            <person name="Joseph M."/>
            <person name="Jose S."/>
            <person name="Schuster R.K."/>
            <person name="Tang Y."/>
            <person name="Sivakumar S."/>
            <person name="Chen J.H."/>
            <person name="Teng J.L."/>
            <person name="Lau S.K."/>
            <person name="Wernery U."/>
            <person name="Woo P.C."/>
        </authorList>
    </citation>
    <scope>NUCLEOTIDE SEQUENCE</scope>
    <source>
        <strain evidence="1">UAE-HKU57</strain>
        <strain evidence="2">UAE-HKU58</strain>
    </source>
</reference>
<evidence type="ECO:0000313" key="3">
    <source>
        <dbReference type="Proteomes" id="UP000245059"/>
    </source>
</evidence>
<name>A0A2U2ATF9_9GAMM</name>
<gene>
    <name evidence="1" type="primary">csy3</name>
    <name evidence="1" type="ORF">DC077_01420</name>
    <name evidence="2" type="ORF">DC078_05225</name>
</gene>
<protein>
    <submittedName>
        <fullName evidence="1">Type I-F CRISPR-associated protein Csy3</fullName>
    </submittedName>
</protein>
<sequence>MTKVTYPSVLAFERKFDCSDLYFFQKRVGSDESPSPISLTEKTVLGTISHKSAKENDKRSANIQRVDVAKLDNDKDSLVAKWNFKVLPFNGKPWSCNEPEFQKKLMALVEEYLADETNLSALTDRYAYNIINGRWLWRNRVSARNIQLEIYQDGESDPFITIEDVKDYPLLQFLKDENVEHLSRVIAQGLKGEQFVNLKVVATAYIGEGHEVYPSQEFVQDASSAKGAKSKVLYSTNDTAGMHSQKVGNAIRTIDTWYMDDAQFPIAVEPFGTVSTMGEAFRAKNHFYKFFEDWIVKDKEISLDEKHFVIANLIRGGVFGGKS</sequence>
<dbReference type="OrthoDB" id="240864at2"/>
<dbReference type="EMBL" id="QEWV01000003">
    <property type="protein sequence ID" value="PWD93217.1"/>
    <property type="molecule type" value="Genomic_DNA"/>
</dbReference>
<accession>A0A2U2ATF9</accession>
<evidence type="ECO:0000313" key="1">
    <source>
        <dbReference type="EMBL" id="PWD87966.1"/>
    </source>
</evidence>
<comment type="caution">
    <text evidence="1">The sequence shown here is derived from an EMBL/GenBank/DDBJ whole genome shotgun (WGS) entry which is preliminary data.</text>
</comment>
<proteinExistence type="predicted"/>
<dbReference type="Proteomes" id="UP000245059">
    <property type="component" value="Unassembled WGS sequence"/>
</dbReference>
<dbReference type="EMBL" id="QEWW01000001">
    <property type="protein sequence ID" value="PWD87966.1"/>
    <property type="molecule type" value="Genomic_DNA"/>
</dbReference>
<dbReference type="Pfam" id="PF09615">
    <property type="entry name" value="Cas_Csy3"/>
    <property type="match status" value="1"/>
</dbReference>
<dbReference type="RefSeq" id="WP_109201530.1">
    <property type="nucleotide sequence ID" value="NZ_QEWS01000003.1"/>
</dbReference>
<dbReference type="InterPro" id="IPR013399">
    <property type="entry name" value="CRISPR-assoc_prot_Csy3"/>
</dbReference>
<evidence type="ECO:0000313" key="2">
    <source>
        <dbReference type="EMBL" id="PWD93217.1"/>
    </source>
</evidence>
<dbReference type="AlphaFoldDB" id="A0A2U2ATF9"/>
<organism evidence="1 3">
    <name type="scientific">Ignatzschineria cameli</name>
    <dbReference type="NCBI Taxonomy" id="2182793"/>
    <lineage>
        <taxon>Bacteria</taxon>
        <taxon>Pseudomonadati</taxon>
        <taxon>Pseudomonadota</taxon>
        <taxon>Gammaproteobacteria</taxon>
        <taxon>Cardiobacteriales</taxon>
        <taxon>Ignatzschineriaceae</taxon>
        <taxon>Ignatzschineria</taxon>
    </lineage>
</organism>
<reference evidence="3 4" key="2">
    <citation type="submission" date="2018-05" db="EMBL/GenBank/DDBJ databases">
        <title>Ignatzschineria dubaiensis sp. nov., isolated from necrotic foot tissues of dromedaries (Camelus dromedarius) and associated maggots in Dubai, United Arab Emirates.</title>
        <authorList>
            <person name="Tsang C.C."/>
            <person name="Tang J.Y.M."/>
            <person name="Fong J.Y.H."/>
            <person name="Kinne J."/>
            <person name="Lee H.H."/>
            <person name="Joseph M."/>
            <person name="Jose S."/>
            <person name="Schuster R.K."/>
            <person name="Tang Y."/>
            <person name="Sivakumar S."/>
            <person name="Chen J.H.K."/>
            <person name="Teng J.L.L."/>
            <person name="Lau S.K.P."/>
            <person name="Wernery U."/>
            <person name="Woo P.C.Y."/>
        </authorList>
    </citation>
    <scope>NUCLEOTIDE SEQUENCE [LARGE SCALE GENOMIC DNA]</scope>
    <source>
        <strain evidence="3">UAE-HKU57</strain>
        <strain evidence="4">UAE-HKU58</strain>
    </source>
</reference>
<dbReference type="NCBIfam" id="TIGR02566">
    <property type="entry name" value="cas_Csy3"/>
    <property type="match status" value="1"/>
</dbReference>
<dbReference type="Proteomes" id="UP000245217">
    <property type="component" value="Unassembled WGS sequence"/>
</dbReference>
<evidence type="ECO:0000313" key="4">
    <source>
        <dbReference type="Proteomes" id="UP000245217"/>
    </source>
</evidence>